<organism evidence="3">
    <name type="scientific">Cacopsylla melanoneura</name>
    <dbReference type="NCBI Taxonomy" id="428564"/>
    <lineage>
        <taxon>Eukaryota</taxon>
        <taxon>Metazoa</taxon>
        <taxon>Ecdysozoa</taxon>
        <taxon>Arthropoda</taxon>
        <taxon>Hexapoda</taxon>
        <taxon>Insecta</taxon>
        <taxon>Pterygota</taxon>
        <taxon>Neoptera</taxon>
        <taxon>Paraneoptera</taxon>
        <taxon>Hemiptera</taxon>
        <taxon>Sternorrhyncha</taxon>
        <taxon>Psylloidea</taxon>
        <taxon>Psyllidae</taxon>
        <taxon>Psyllinae</taxon>
        <taxon>Cacopsylla</taxon>
    </lineage>
</organism>
<feature type="signal peptide" evidence="2">
    <location>
        <begin position="1"/>
        <end position="23"/>
    </location>
</feature>
<feature type="compositionally biased region" description="Acidic residues" evidence="1">
    <location>
        <begin position="55"/>
        <end position="64"/>
    </location>
</feature>
<feature type="compositionally biased region" description="Acidic residues" evidence="1">
    <location>
        <begin position="72"/>
        <end position="106"/>
    </location>
</feature>
<reference evidence="3" key="1">
    <citation type="submission" date="2021-05" db="EMBL/GenBank/DDBJ databases">
        <authorList>
            <person name="Alioto T."/>
            <person name="Alioto T."/>
            <person name="Gomez Garrido J."/>
        </authorList>
    </citation>
    <scope>NUCLEOTIDE SEQUENCE</scope>
</reference>
<feature type="chain" id="PRO_5034461242" description="C2H2-type domain-containing protein" evidence="2">
    <location>
        <begin position="24"/>
        <end position="147"/>
    </location>
</feature>
<keyword evidence="2" id="KW-0732">Signal</keyword>
<proteinExistence type="predicted"/>
<evidence type="ECO:0008006" key="4">
    <source>
        <dbReference type="Google" id="ProtNLM"/>
    </source>
</evidence>
<evidence type="ECO:0000256" key="1">
    <source>
        <dbReference type="SAM" id="MobiDB-lite"/>
    </source>
</evidence>
<accession>A0A8D9BQ74</accession>
<sequence length="147" mass="16917">MGILNIMARLCLVADMTPSPSSSEHDDSDRDPDYSLGQGDEKMRHIARTFSEQDDHVEDDDEDGHVDKDGSEYDDDSVDGDDKDDDDGDDEDAEDDDDDRDDENDDVTVINRGRFCYFCEKKVTKMKRHLFAKHANEKEMEEMEKKQ</sequence>
<protein>
    <recommendedName>
        <fullName evidence="4">C2H2-type domain-containing protein</fullName>
    </recommendedName>
</protein>
<evidence type="ECO:0000256" key="2">
    <source>
        <dbReference type="SAM" id="SignalP"/>
    </source>
</evidence>
<feature type="compositionally biased region" description="Basic and acidic residues" evidence="1">
    <location>
        <begin position="23"/>
        <end position="44"/>
    </location>
</feature>
<evidence type="ECO:0000313" key="3">
    <source>
        <dbReference type="EMBL" id="CAG6787254.1"/>
    </source>
</evidence>
<dbReference type="EMBL" id="HBUF01652870">
    <property type="protein sequence ID" value="CAG6787254.1"/>
    <property type="molecule type" value="Transcribed_RNA"/>
</dbReference>
<feature type="region of interest" description="Disordered" evidence="1">
    <location>
        <begin position="16"/>
        <end position="107"/>
    </location>
</feature>
<name>A0A8D9BQ74_9HEMI</name>
<dbReference type="AlphaFoldDB" id="A0A8D9BQ74"/>